<reference evidence="8 9" key="1">
    <citation type="submission" date="2021-03" db="EMBL/GenBank/DDBJ databases">
        <title>novel species isolated from a fishpond in China.</title>
        <authorList>
            <person name="Lu H."/>
            <person name="Cai Z."/>
        </authorList>
    </citation>
    <scope>NUCLEOTIDE SEQUENCE [LARGE SCALE GENOMIC DNA]</scope>
    <source>
        <strain evidence="8 9">Y57</strain>
    </source>
</reference>
<dbReference type="PANTHER" id="PTHR32089:SF74">
    <property type="entry name" value="METHYL-ACCEPTING CHEMOTAXIS PROTEIN AER"/>
    <property type="match status" value="1"/>
</dbReference>
<evidence type="ECO:0000256" key="3">
    <source>
        <dbReference type="PROSITE-ProRule" id="PRU00284"/>
    </source>
</evidence>
<evidence type="ECO:0000313" key="9">
    <source>
        <dbReference type="Proteomes" id="UP000663992"/>
    </source>
</evidence>
<evidence type="ECO:0000256" key="2">
    <source>
        <dbReference type="ARBA" id="ARBA00023224"/>
    </source>
</evidence>
<dbReference type="InterPro" id="IPR000014">
    <property type="entry name" value="PAS"/>
</dbReference>
<evidence type="ECO:0000313" key="8">
    <source>
        <dbReference type="EMBL" id="MBN7820209.1"/>
    </source>
</evidence>
<evidence type="ECO:0000256" key="1">
    <source>
        <dbReference type="ARBA" id="ARBA00004370"/>
    </source>
</evidence>
<feature type="transmembrane region" description="Helical" evidence="5">
    <location>
        <begin position="146"/>
        <end position="167"/>
    </location>
</feature>
<dbReference type="PROSITE" id="PS50111">
    <property type="entry name" value="CHEMOTAXIS_TRANSDUC_2"/>
    <property type="match status" value="1"/>
</dbReference>
<dbReference type="CDD" id="cd00130">
    <property type="entry name" value="PAS"/>
    <property type="match status" value="1"/>
</dbReference>
<dbReference type="PANTHER" id="PTHR32089">
    <property type="entry name" value="METHYL-ACCEPTING CHEMOTAXIS PROTEIN MCPB"/>
    <property type="match status" value="1"/>
</dbReference>
<protein>
    <submittedName>
        <fullName evidence="8">Methyl-accepting chemotaxis protein</fullName>
    </submittedName>
</protein>
<dbReference type="SUPFAM" id="SSF58104">
    <property type="entry name" value="Methyl-accepting chemotaxis protein (MCP) signaling domain"/>
    <property type="match status" value="1"/>
</dbReference>
<keyword evidence="2 3" id="KW-0807">Transducer</keyword>
<dbReference type="Pfam" id="PF08447">
    <property type="entry name" value="PAS_3"/>
    <property type="match status" value="1"/>
</dbReference>
<evidence type="ECO:0000256" key="5">
    <source>
        <dbReference type="SAM" id="Phobius"/>
    </source>
</evidence>
<dbReference type="InterPro" id="IPR035965">
    <property type="entry name" value="PAS-like_dom_sf"/>
</dbReference>
<keyword evidence="9" id="KW-1185">Reference proteome</keyword>
<feature type="region of interest" description="Disordered" evidence="4">
    <location>
        <begin position="261"/>
        <end position="280"/>
    </location>
</feature>
<dbReference type="RefSeq" id="WP_206594050.1">
    <property type="nucleotide sequence ID" value="NZ_JAFKCS010000008.1"/>
</dbReference>
<proteinExistence type="predicted"/>
<dbReference type="InterPro" id="IPR004089">
    <property type="entry name" value="MCPsignal_dom"/>
</dbReference>
<feature type="domain" description="Methyl-accepting transducer" evidence="6">
    <location>
        <begin position="249"/>
        <end position="485"/>
    </location>
</feature>
<dbReference type="PROSITE" id="PS50112">
    <property type="entry name" value="PAS"/>
    <property type="match status" value="1"/>
</dbReference>
<dbReference type="Gene3D" id="1.10.287.950">
    <property type="entry name" value="Methyl-accepting chemotaxis protein"/>
    <property type="match status" value="1"/>
</dbReference>
<keyword evidence="5" id="KW-1133">Transmembrane helix</keyword>
<evidence type="ECO:0000259" key="6">
    <source>
        <dbReference type="PROSITE" id="PS50111"/>
    </source>
</evidence>
<organism evidence="8 9">
    <name type="scientific">Bowmanella yangjiangensis</name>
    <dbReference type="NCBI Taxonomy" id="2811230"/>
    <lineage>
        <taxon>Bacteria</taxon>
        <taxon>Pseudomonadati</taxon>
        <taxon>Pseudomonadota</taxon>
        <taxon>Gammaproteobacteria</taxon>
        <taxon>Alteromonadales</taxon>
        <taxon>Alteromonadaceae</taxon>
        <taxon>Bowmanella</taxon>
    </lineage>
</organism>
<evidence type="ECO:0000259" key="7">
    <source>
        <dbReference type="PROSITE" id="PS50112"/>
    </source>
</evidence>
<keyword evidence="5" id="KW-0472">Membrane</keyword>
<feature type="domain" description="PAS" evidence="7">
    <location>
        <begin position="25"/>
        <end position="76"/>
    </location>
</feature>
<gene>
    <name evidence="8" type="ORF">J0A65_10065</name>
</gene>
<dbReference type="EMBL" id="JAFKCS010000008">
    <property type="protein sequence ID" value="MBN7820209.1"/>
    <property type="molecule type" value="Genomic_DNA"/>
</dbReference>
<evidence type="ECO:0000256" key="4">
    <source>
        <dbReference type="SAM" id="MobiDB-lite"/>
    </source>
</evidence>
<dbReference type="Pfam" id="PF00015">
    <property type="entry name" value="MCPsignal"/>
    <property type="match status" value="1"/>
</dbReference>
<dbReference type="NCBIfam" id="TIGR00229">
    <property type="entry name" value="sensory_box"/>
    <property type="match status" value="1"/>
</dbReference>
<feature type="transmembrane region" description="Helical" evidence="5">
    <location>
        <begin position="173"/>
        <end position="190"/>
    </location>
</feature>
<keyword evidence="5" id="KW-0812">Transmembrane</keyword>
<comment type="subcellular location">
    <subcellularLocation>
        <location evidence="1">Membrane</location>
    </subcellularLocation>
</comment>
<dbReference type="Gene3D" id="3.30.450.20">
    <property type="entry name" value="PAS domain"/>
    <property type="match status" value="1"/>
</dbReference>
<accession>A0ABS3CX47</accession>
<comment type="caution">
    <text evidence="8">The sequence shown here is derived from an EMBL/GenBank/DDBJ whole genome shotgun (WGS) entry which is preliminary data.</text>
</comment>
<dbReference type="CDD" id="cd11386">
    <property type="entry name" value="MCP_signal"/>
    <property type="match status" value="1"/>
</dbReference>
<dbReference type="SMART" id="SM00283">
    <property type="entry name" value="MA"/>
    <property type="match status" value="1"/>
</dbReference>
<name>A0ABS3CX47_9ALTE</name>
<dbReference type="SUPFAM" id="SSF55785">
    <property type="entry name" value="PYP-like sensor domain (PAS domain)"/>
    <property type="match status" value="1"/>
</dbReference>
<dbReference type="Proteomes" id="UP000663992">
    <property type="component" value="Unassembled WGS sequence"/>
</dbReference>
<sequence>MRDNQPVTQRDYAIPAEYRLISGTDHRGIIQHCNDAFVEVSGFTREELIGKPHNIVRHPDMPADVFKAMWATISAGRIWMGLVKNRRKNGDHYWVSAFVTPIFDGDQLVGYESVRISATSSEKARAEAMYHRIRQGKPPRPAWDKILARGAAMMPSVLPGIIASAVVWVMADWQAGLVVLALTCVAAWWNRNAGRRDWQSLLDISPDSFSDPFVAETYFNDVGLQAQAKMAFGSELARTRTALTRIADAAGVLEGIAHQTHSESDAAAKSSDAQNQSTQQIASAITQMSTAIQEVSANVQANAENARQALQNVRDGGKLANDAKRAIDELSGSVSDIAKTVRELAESSSEIGQAASLISTIAEQTNLLALNAAIEAARAGEQGRGFSVVADEVRSLAMKTRESTDKIHGIVSVLSKRAENAVTVSGKGEAAAAKGVEIVDQTRDALDGISEAVGRITELTDEMSAAVEEQSSVAEHINQQVVGIADSARLTRESAENSLNASERLMKTVTSVREIIRRFSVGTIGK</sequence>
<dbReference type="InterPro" id="IPR013655">
    <property type="entry name" value="PAS_fold_3"/>
</dbReference>